<gene>
    <name evidence="1" type="ORF">L6164_035243</name>
</gene>
<organism evidence="1 2">
    <name type="scientific">Bauhinia variegata</name>
    <name type="common">Purple orchid tree</name>
    <name type="synonym">Phanera variegata</name>
    <dbReference type="NCBI Taxonomy" id="167791"/>
    <lineage>
        <taxon>Eukaryota</taxon>
        <taxon>Viridiplantae</taxon>
        <taxon>Streptophyta</taxon>
        <taxon>Embryophyta</taxon>
        <taxon>Tracheophyta</taxon>
        <taxon>Spermatophyta</taxon>
        <taxon>Magnoliopsida</taxon>
        <taxon>eudicotyledons</taxon>
        <taxon>Gunneridae</taxon>
        <taxon>Pentapetalae</taxon>
        <taxon>rosids</taxon>
        <taxon>fabids</taxon>
        <taxon>Fabales</taxon>
        <taxon>Fabaceae</taxon>
        <taxon>Cercidoideae</taxon>
        <taxon>Cercideae</taxon>
        <taxon>Bauhiniinae</taxon>
        <taxon>Bauhinia</taxon>
    </lineage>
</organism>
<name>A0ACB9KX55_BAUVA</name>
<accession>A0ACB9KX55</accession>
<reference evidence="1 2" key="1">
    <citation type="journal article" date="2022" name="DNA Res.">
        <title>Chromosomal-level genome assembly of the orchid tree Bauhinia variegata (Leguminosae; Cercidoideae) supports the allotetraploid origin hypothesis of Bauhinia.</title>
        <authorList>
            <person name="Zhong Y."/>
            <person name="Chen Y."/>
            <person name="Zheng D."/>
            <person name="Pang J."/>
            <person name="Liu Y."/>
            <person name="Luo S."/>
            <person name="Meng S."/>
            <person name="Qian L."/>
            <person name="Wei D."/>
            <person name="Dai S."/>
            <person name="Zhou R."/>
        </authorList>
    </citation>
    <scope>NUCLEOTIDE SEQUENCE [LARGE SCALE GENOMIC DNA]</scope>
    <source>
        <strain evidence="1">BV-YZ2020</strain>
    </source>
</reference>
<dbReference type="Proteomes" id="UP000828941">
    <property type="component" value="Chromosome 13"/>
</dbReference>
<proteinExistence type="predicted"/>
<protein>
    <submittedName>
        <fullName evidence="1">Uncharacterized protein</fullName>
    </submittedName>
</protein>
<comment type="caution">
    <text evidence="1">The sequence shown here is derived from an EMBL/GenBank/DDBJ whole genome shotgun (WGS) entry which is preliminary data.</text>
</comment>
<sequence length="442" mass="48756">MEFRSFYFLSTILFLYLSQFICHCQQVYLNNTVDNCTANPLVPKGYLCNGPQKSCTSFLIFKSNPPYNTTLRIAYLLGSEASTIASINKISNSDTIPSNKSIIVPINCSCSGNIYQHNTPYSVVKNDTYYHLVIGNFQGLTTCQALMGQNYYPPENIAVGAMLTVPLICACPSAKQGENGVTSLLVYTVNHGDTLQSIGGAFGVDEQSIREANQLPPNGTISTLSPLLLPLKGKNCKEDPNSFFCVSCSQGQGSLAVADESLKGLYCNPSTSQKVPVKLVTSLGVGIGVGFLCLFLSGYKLYQCLKEKRRKILKEKLFRQNGRKPISFLEDEGQNLIAEFISLMKENQPFEIIDAGLVKEARKDDILAIANLARRCLRLNGKKRPTMKEIAVELETLRKAQSSLQINQDPYRISMHTTRGTVRESSEESILLSLQMDSSSLI</sequence>
<evidence type="ECO:0000313" key="2">
    <source>
        <dbReference type="Proteomes" id="UP000828941"/>
    </source>
</evidence>
<evidence type="ECO:0000313" key="1">
    <source>
        <dbReference type="EMBL" id="KAI4302021.1"/>
    </source>
</evidence>
<keyword evidence="2" id="KW-1185">Reference proteome</keyword>
<dbReference type="EMBL" id="CM039438">
    <property type="protein sequence ID" value="KAI4302021.1"/>
    <property type="molecule type" value="Genomic_DNA"/>
</dbReference>